<name>A0A1G2CTC6_9BACT</name>
<dbReference type="EMBL" id="MHLH01000006">
    <property type="protein sequence ID" value="OGZ04452.1"/>
    <property type="molecule type" value="Genomic_DNA"/>
</dbReference>
<comment type="caution">
    <text evidence="1">The sequence shown here is derived from an EMBL/GenBank/DDBJ whole genome shotgun (WGS) entry which is preliminary data.</text>
</comment>
<organism evidence="1 2">
    <name type="scientific">Candidatus Lloydbacteria bacterium RIFCSPHIGHO2_01_FULL_41_20</name>
    <dbReference type="NCBI Taxonomy" id="1798657"/>
    <lineage>
        <taxon>Bacteria</taxon>
        <taxon>Candidatus Lloydiibacteriota</taxon>
    </lineage>
</organism>
<accession>A0A1G2CTC6</accession>
<reference evidence="1 2" key="1">
    <citation type="journal article" date="2016" name="Nat. Commun.">
        <title>Thousands of microbial genomes shed light on interconnected biogeochemical processes in an aquifer system.</title>
        <authorList>
            <person name="Anantharaman K."/>
            <person name="Brown C.T."/>
            <person name="Hug L.A."/>
            <person name="Sharon I."/>
            <person name="Castelle C.J."/>
            <person name="Probst A.J."/>
            <person name="Thomas B.C."/>
            <person name="Singh A."/>
            <person name="Wilkins M.J."/>
            <person name="Karaoz U."/>
            <person name="Brodie E.L."/>
            <person name="Williams K.H."/>
            <person name="Hubbard S.S."/>
            <person name="Banfield J.F."/>
        </authorList>
    </citation>
    <scope>NUCLEOTIDE SEQUENCE [LARGE SCALE GENOMIC DNA]</scope>
</reference>
<evidence type="ECO:0000313" key="2">
    <source>
        <dbReference type="Proteomes" id="UP000178841"/>
    </source>
</evidence>
<sequence>MKLLEKNKAIILRKNGNSINEIARSIGVSKGSISVWVRNVTLSKKQLRSLKVKGFTSELIEKRRMRRLGNEQIKREMIMAEAQKDITKITRGGLRFIGLCLYWGEGRKTNHGSASISNSDPAVIKTMMRFFREICMVEDKKFRGHIHIHSHLDVKKAEQYWSRVSTIPRSQFYKTYTKPSIASKGKKDNLPYGTFDIYVNNTKLFLQIIAQIEKIKKLVLQ</sequence>
<protein>
    <submittedName>
        <fullName evidence="1">Uncharacterized protein</fullName>
    </submittedName>
</protein>
<evidence type="ECO:0000313" key="1">
    <source>
        <dbReference type="EMBL" id="OGZ04452.1"/>
    </source>
</evidence>
<dbReference type="Proteomes" id="UP000178841">
    <property type="component" value="Unassembled WGS sequence"/>
</dbReference>
<proteinExistence type="predicted"/>
<dbReference type="STRING" id="1798657.A2648_01795"/>
<dbReference type="AlphaFoldDB" id="A0A1G2CTC6"/>
<gene>
    <name evidence="1" type="ORF">A2648_01795</name>
</gene>